<evidence type="ECO:0000256" key="5">
    <source>
        <dbReference type="ARBA" id="ARBA00022723"/>
    </source>
</evidence>
<keyword evidence="3 11" id="KW-0645">Protease</keyword>
<comment type="caution">
    <text evidence="14">The sequence shown here is derived from an EMBL/GenBank/DDBJ whole genome shotgun (WGS) entry which is preliminary data.</text>
</comment>
<keyword evidence="6 11" id="KW-0378">Hydrolase</keyword>
<keyword evidence="10 12" id="KW-0472">Membrane</keyword>
<dbReference type="Gene3D" id="3.30.2010.10">
    <property type="entry name" value="Metalloproteases ('zincins'), catalytic domain"/>
    <property type="match status" value="1"/>
</dbReference>
<evidence type="ECO:0000256" key="2">
    <source>
        <dbReference type="ARBA" id="ARBA00022475"/>
    </source>
</evidence>
<sequence>MVTSRIDVARWQENAQRNRLQSCALLLLMAGFLALLGWLLAGMVGIVLLLAGGVALSLWRDNISPEAVMRGHGAQPLLPQQLPALWQRVALLSQRAGLPVTPQLYLLDTQLINAFAVGRIERPAIAITTGALNQLDWRELTGVLAHEISHIRNNDLRVMQLAQLMSQGTSFLSTLGQLLLLINLPLIMLGMTTLNWWAILLLLLAPTLSALAQLALSRTREYDADLNAVALTNDPSGLASALGKIEWQQQGWLRRMVLPRMQGTVPELLKTHPNTDARIARLRALERQQQWQPLFGSMLRW</sequence>
<comment type="subcellular location">
    <subcellularLocation>
        <location evidence="1">Cell membrane</location>
        <topology evidence="1">Multi-pass membrane protein</topology>
    </subcellularLocation>
</comment>
<protein>
    <submittedName>
        <fullName evidence="14">Zinc metalloprotease HtpX</fullName>
    </submittedName>
</protein>
<evidence type="ECO:0000256" key="1">
    <source>
        <dbReference type="ARBA" id="ARBA00004651"/>
    </source>
</evidence>
<dbReference type="GO" id="GO:0008237">
    <property type="term" value="F:metallopeptidase activity"/>
    <property type="evidence" value="ECO:0007669"/>
    <property type="project" value="UniProtKB-KW"/>
</dbReference>
<evidence type="ECO:0000256" key="7">
    <source>
        <dbReference type="ARBA" id="ARBA00022833"/>
    </source>
</evidence>
<comment type="similarity">
    <text evidence="11">Belongs to the peptidase M48 family.</text>
</comment>
<evidence type="ECO:0000256" key="3">
    <source>
        <dbReference type="ARBA" id="ARBA00022670"/>
    </source>
</evidence>
<evidence type="ECO:0000256" key="6">
    <source>
        <dbReference type="ARBA" id="ARBA00022801"/>
    </source>
</evidence>
<dbReference type="PANTHER" id="PTHR43221">
    <property type="entry name" value="PROTEASE HTPX"/>
    <property type="match status" value="1"/>
</dbReference>
<keyword evidence="5" id="KW-0479">Metal-binding</keyword>
<keyword evidence="9 11" id="KW-0482">Metalloprotease</keyword>
<dbReference type="EMBL" id="JAKOGG010000005">
    <property type="protein sequence ID" value="MCS4556608.1"/>
    <property type="molecule type" value="Genomic_DNA"/>
</dbReference>
<reference evidence="15" key="2">
    <citation type="submission" date="2023-07" db="EMBL/GenBank/DDBJ databases">
        <title>Shewanella mangrovi sp. nov., an acetaldehyde- degrading bacterium isolated from mangrove sediment.</title>
        <authorList>
            <person name="Liu Y."/>
        </authorList>
    </citation>
    <scope>NUCLEOTIDE SEQUENCE [LARGE SCALE GENOMIC DNA]</scope>
    <source>
        <strain evidence="15">C32</strain>
    </source>
</reference>
<dbReference type="RefSeq" id="WP_238896012.1">
    <property type="nucleotide sequence ID" value="NZ_JAKOGG010000005.1"/>
</dbReference>
<keyword evidence="8 12" id="KW-1133">Transmembrane helix</keyword>
<dbReference type="InterPro" id="IPR001915">
    <property type="entry name" value="Peptidase_M48"/>
</dbReference>
<dbReference type="CDD" id="cd07339">
    <property type="entry name" value="M48B_HtpX_like"/>
    <property type="match status" value="1"/>
</dbReference>
<dbReference type="InterPro" id="IPR050083">
    <property type="entry name" value="HtpX_protease"/>
</dbReference>
<feature type="transmembrane region" description="Helical" evidence="12">
    <location>
        <begin position="196"/>
        <end position="216"/>
    </location>
</feature>
<proteinExistence type="inferred from homology"/>
<evidence type="ECO:0000256" key="9">
    <source>
        <dbReference type="ARBA" id="ARBA00023049"/>
    </source>
</evidence>
<keyword evidence="4 12" id="KW-0812">Transmembrane</keyword>
<gene>
    <name evidence="14" type="ORF">L9G74_09170</name>
</gene>
<name>A0ABT2FJX0_9GAMM</name>
<feature type="transmembrane region" description="Helical" evidence="12">
    <location>
        <begin position="169"/>
        <end position="190"/>
    </location>
</feature>
<feature type="domain" description="Peptidase M48" evidence="13">
    <location>
        <begin position="85"/>
        <end position="285"/>
    </location>
</feature>
<comment type="cofactor">
    <cofactor evidence="11">
        <name>Zn(2+)</name>
        <dbReference type="ChEBI" id="CHEBI:29105"/>
    </cofactor>
    <text evidence="11">Binds 1 zinc ion per subunit.</text>
</comment>
<evidence type="ECO:0000256" key="10">
    <source>
        <dbReference type="ARBA" id="ARBA00023136"/>
    </source>
</evidence>
<dbReference type="PANTHER" id="PTHR43221:SF1">
    <property type="entry name" value="PROTEASE HTPX"/>
    <property type="match status" value="1"/>
</dbReference>
<dbReference type="Proteomes" id="UP001201549">
    <property type="component" value="Unassembled WGS sequence"/>
</dbReference>
<evidence type="ECO:0000256" key="4">
    <source>
        <dbReference type="ARBA" id="ARBA00022692"/>
    </source>
</evidence>
<keyword evidence="2" id="KW-1003">Cell membrane</keyword>
<evidence type="ECO:0000313" key="14">
    <source>
        <dbReference type="EMBL" id="MCS4556608.1"/>
    </source>
</evidence>
<evidence type="ECO:0000259" key="13">
    <source>
        <dbReference type="Pfam" id="PF01435"/>
    </source>
</evidence>
<feature type="transmembrane region" description="Helical" evidence="12">
    <location>
        <begin position="26"/>
        <end position="59"/>
    </location>
</feature>
<evidence type="ECO:0000256" key="11">
    <source>
        <dbReference type="RuleBase" id="RU003983"/>
    </source>
</evidence>
<dbReference type="Pfam" id="PF01435">
    <property type="entry name" value="Peptidase_M48"/>
    <property type="match status" value="1"/>
</dbReference>
<evidence type="ECO:0000256" key="8">
    <source>
        <dbReference type="ARBA" id="ARBA00022989"/>
    </source>
</evidence>
<keyword evidence="7 11" id="KW-0862">Zinc</keyword>
<evidence type="ECO:0000256" key="12">
    <source>
        <dbReference type="SAM" id="Phobius"/>
    </source>
</evidence>
<keyword evidence="15" id="KW-1185">Reference proteome</keyword>
<evidence type="ECO:0000313" key="15">
    <source>
        <dbReference type="Proteomes" id="UP001201549"/>
    </source>
</evidence>
<accession>A0ABT2FJX0</accession>
<reference evidence="14 15" key="1">
    <citation type="submission" date="2022-02" db="EMBL/GenBank/DDBJ databases">
        <authorList>
            <person name="Zhuang L."/>
        </authorList>
    </citation>
    <scope>NUCLEOTIDE SEQUENCE [LARGE SCALE GENOMIC DNA]</scope>
    <source>
        <strain evidence="14 15">C32</strain>
    </source>
</reference>
<organism evidence="14 15">
    <name type="scientific">Shewanella electrica</name>
    <dbReference type="NCBI Taxonomy" id="515560"/>
    <lineage>
        <taxon>Bacteria</taxon>
        <taxon>Pseudomonadati</taxon>
        <taxon>Pseudomonadota</taxon>
        <taxon>Gammaproteobacteria</taxon>
        <taxon>Alteromonadales</taxon>
        <taxon>Shewanellaceae</taxon>
        <taxon>Shewanella</taxon>
    </lineage>
</organism>